<evidence type="ECO:0000259" key="12">
    <source>
        <dbReference type="Pfam" id="PF04116"/>
    </source>
</evidence>
<dbReference type="InterPro" id="IPR051689">
    <property type="entry name" value="Sterol_desaturase/TMEM195"/>
</dbReference>
<dbReference type="RefSeq" id="WP_341835474.1">
    <property type="nucleotide sequence ID" value="NZ_CP149822.1"/>
</dbReference>
<keyword evidence="6" id="KW-0805">Transcription regulation</keyword>
<evidence type="ECO:0000256" key="1">
    <source>
        <dbReference type="ARBA" id="ARBA00004127"/>
    </source>
</evidence>
<evidence type="ECO:0000256" key="2">
    <source>
        <dbReference type="ARBA" id="ARBA00011046"/>
    </source>
</evidence>
<evidence type="ECO:0000256" key="9">
    <source>
        <dbReference type="ARBA" id="ARBA00023136"/>
    </source>
</evidence>
<dbReference type="PANTHER" id="PTHR21624">
    <property type="entry name" value="STEROL DESATURASE-RELATED PROTEIN"/>
    <property type="match status" value="1"/>
</dbReference>
<feature type="transmembrane region" description="Helical" evidence="11">
    <location>
        <begin position="75"/>
        <end position="93"/>
    </location>
</feature>
<keyword evidence="4 11" id="KW-1133">Transmembrane helix</keyword>
<dbReference type="InterPro" id="IPR036390">
    <property type="entry name" value="WH_DNA-bd_sf"/>
</dbReference>
<dbReference type="Gene3D" id="1.10.4040.10">
    <property type="entry name" value="Penicillinase repressor domain"/>
    <property type="match status" value="1"/>
</dbReference>
<accession>A0ABZ2YMD3</accession>
<evidence type="ECO:0000256" key="4">
    <source>
        <dbReference type="ARBA" id="ARBA00022989"/>
    </source>
</evidence>
<evidence type="ECO:0000256" key="3">
    <source>
        <dbReference type="ARBA" id="ARBA00022692"/>
    </source>
</evidence>
<comment type="subcellular location">
    <subcellularLocation>
        <location evidence="1">Endomembrane system</location>
        <topology evidence="1">Multi-pass membrane protein</topology>
    </subcellularLocation>
</comment>
<sequence length="457" mass="53170">MDLIHFAIPGFILLITAEVIFSAVEKRDLYETKDAASSIAMGLGNVIIGLFTKAVIFLIYSAAYEFRFFTLDASLWWVWALCFFADDLTYYWFHRSSHEIRYFWASHVVHHSSRRYNLSTALRQTWTGNLSGAFLFWIWMPLLGFHPAMVMAMQSISLLYQFWIHTEAIHKLPRPLEYVLNTPSHHRVHHSSEIKYLDRNHGGVLIIWDRLFGTFQPEEERPVYGLTVNIETYNPLRIATHEWAAIWRDLRRARTWKEAWMYVFGAPGWDRDGNGKTAKALRSSVSPPPLLLPAYRLSKNNPRHFAFTKTIVHLITKKFVQRRDIMENKANNKHVRPTESELEILTILWERGASTVREVHEILEKQKEAGYTTTLKLMQIMHEKGLLQRDASAKTHIYEAAVPKEETQAQLLNKMIDTVFSGSASQLVLQALGGHRSSREELDRIREYLNEIDKKQS</sequence>
<evidence type="ECO:0000256" key="7">
    <source>
        <dbReference type="ARBA" id="ARBA00023098"/>
    </source>
</evidence>
<evidence type="ECO:0000313" key="14">
    <source>
        <dbReference type="Proteomes" id="UP001485459"/>
    </source>
</evidence>
<dbReference type="EMBL" id="CP149822">
    <property type="protein sequence ID" value="WZN40559.1"/>
    <property type="molecule type" value="Genomic_DNA"/>
</dbReference>
<keyword evidence="8" id="KW-0238">DNA-binding</keyword>
<dbReference type="SUPFAM" id="SSF46785">
    <property type="entry name" value="Winged helix' DNA-binding domain"/>
    <property type="match status" value="1"/>
</dbReference>
<dbReference type="Proteomes" id="UP001485459">
    <property type="component" value="Chromosome"/>
</dbReference>
<feature type="transmembrane region" description="Helical" evidence="11">
    <location>
        <begin position="36"/>
        <end position="63"/>
    </location>
</feature>
<dbReference type="Pfam" id="PF03965">
    <property type="entry name" value="Penicillinase_R"/>
    <property type="match status" value="1"/>
</dbReference>
<organism evidence="13 14">
    <name type="scientific">Chitinophaga pollutisoli</name>
    <dbReference type="NCBI Taxonomy" id="3133966"/>
    <lineage>
        <taxon>Bacteria</taxon>
        <taxon>Pseudomonadati</taxon>
        <taxon>Bacteroidota</taxon>
        <taxon>Chitinophagia</taxon>
        <taxon>Chitinophagales</taxon>
        <taxon>Chitinophagaceae</taxon>
        <taxon>Chitinophaga</taxon>
    </lineage>
</organism>
<dbReference type="Pfam" id="PF04116">
    <property type="entry name" value="FA_hydroxylase"/>
    <property type="match status" value="1"/>
</dbReference>
<evidence type="ECO:0000256" key="10">
    <source>
        <dbReference type="ARBA" id="ARBA00023163"/>
    </source>
</evidence>
<dbReference type="InterPro" id="IPR005650">
    <property type="entry name" value="BlaI_family"/>
</dbReference>
<keyword evidence="10" id="KW-0804">Transcription</keyword>
<evidence type="ECO:0000256" key="5">
    <source>
        <dbReference type="ARBA" id="ARBA00023002"/>
    </source>
</evidence>
<dbReference type="PANTHER" id="PTHR21624:SF1">
    <property type="entry name" value="ALKYLGLYCEROL MONOOXYGENASE"/>
    <property type="match status" value="1"/>
</dbReference>
<dbReference type="Gene3D" id="1.10.10.10">
    <property type="entry name" value="Winged helix-like DNA-binding domain superfamily/Winged helix DNA-binding domain"/>
    <property type="match status" value="1"/>
</dbReference>
<dbReference type="InterPro" id="IPR006694">
    <property type="entry name" value="Fatty_acid_hydroxylase"/>
</dbReference>
<comment type="similarity">
    <text evidence="2">Belongs to the BlaI transcriptional regulatory family.</text>
</comment>
<keyword evidence="3 11" id="KW-0812">Transmembrane</keyword>
<feature type="transmembrane region" description="Helical" evidence="11">
    <location>
        <begin position="6"/>
        <end position="24"/>
    </location>
</feature>
<evidence type="ECO:0000256" key="8">
    <source>
        <dbReference type="ARBA" id="ARBA00023125"/>
    </source>
</evidence>
<feature type="domain" description="Fatty acid hydroxylase" evidence="12">
    <location>
        <begin position="79"/>
        <end position="214"/>
    </location>
</feature>
<dbReference type="InterPro" id="IPR036388">
    <property type="entry name" value="WH-like_DNA-bd_sf"/>
</dbReference>
<protein>
    <submittedName>
        <fullName evidence="13">Sterol desaturase family protein</fullName>
    </submittedName>
</protein>
<reference evidence="14" key="1">
    <citation type="submission" date="2024-03" db="EMBL/GenBank/DDBJ databases">
        <title>Chitinophaga horti sp. nov., isolated from garden soil.</title>
        <authorList>
            <person name="Lee D.S."/>
            <person name="Han D.M."/>
            <person name="Baek J.H."/>
            <person name="Choi D.G."/>
            <person name="Jeon J.H."/>
            <person name="Jeon C.O."/>
        </authorList>
    </citation>
    <scope>NUCLEOTIDE SEQUENCE [LARGE SCALE GENOMIC DNA]</scope>
    <source>
        <strain evidence="14">GPA1</strain>
    </source>
</reference>
<keyword evidence="14" id="KW-1185">Reference proteome</keyword>
<gene>
    <name evidence="13" type="ORF">WJU16_21580</name>
</gene>
<proteinExistence type="inferred from homology"/>
<evidence type="ECO:0000256" key="11">
    <source>
        <dbReference type="SAM" id="Phobius"/>
    </source>
</evidence>
<keyword evidence="7" id="KW-0443">Lipid metabolism</keyword>
<keyword evidence="9 11" id="KW-0472">Membrane</keyword>
<evidence type="ECO:0000313" key="13">
    <source>
        <dbReference type="EMBL" id="WZN40559.1"/>
    </source>
</evidence>
<evidence type="ECO:0000256" key="6">
    <source>
        <dbReference type="ARBA" id="ARBA00023015"/>
    </source>
</evidence>
<name>A0ABZ2YMD3_9BACT</name>
<keyword evidence="5" id="KW-0560">Oxidoreductase</keyword>